<accession>A0A1Y2C464</accession>
<sequence>MSDKLHLTSPTIRLKRVSANAMILRQQVAPKRSLASRVNLKETSSDPLTHVEPRSSVPSSSQPKSTESVEFATELASELQAILRGKKQATQIVEYVLAEDVEALVSRLRAEGGFESEKRGFRMDNFEARPATVDFLRGMARLTPAHQIFKYQNRKCYSLAFGSLLFDTISTVHPVLGQFMSHQTSLFNLDGAVRMNPNEENCLEEVKEDV</sequence>
<reference evidence="2 3" key="1">
    <citation type="submission" date="2016-07" db="EMBL/GenBank/DDBJ databases">
        <title>Pervasive Adenine N6-methylation of Active Genes in Fungi.</title>
        <authorList>
            <consortium name="DOE Joint Genome Institute"/>
            <person name="Mondo S.J."/>
            <person name="Dannebaum R.O."/>
            <person name="Kuo R.C."/>
            <person name="Labutti K."/>
            <person name="Haridas S."/>
            <person name="Kuo A."/>
            <person name="Salamov A."/>
            <person name="Ahrendt S.R."/>
            <person name="Lipzen A."/>
            <person name="Sullivan W."/>
            <person name="Andreopoulos W.B."/>
            <person name="Clum A."/>
            <person name="Lindquist E."/>
            <person name="Daum C."/>
            <person name="Ramamoorthy G.K."/>
            <person name="Gryganskyi A."/>
            <person name="Culley D."/>
            <person name="Magnuson J.K."/>
            <person name="James T.Y."/>
            <person name="O'Malley M.A."/>
            <person name="Stajich J.E."/>
            <person name="Spatafora J.W."/>
            <person name="Visel A."/>
            <person name="Grigoriev I.V."/>
        </authorList>
    </citation>
    <scope>NUCLEOTIDE SEQUENCE [LARGE SCALE GENOMIC DNA]</scope>
    <source>
        <strain evidence="2 3">JEL800</strain>
    </source>
</reference>
<dbReference type="OrthoDB" id="10395229at2759"/>
<organism evidence="2 3">
    <name type="scientific">Rhizoclosmatium globosum</name>
    <dbReference type="NCBI Taxonomy" id="329046"/>
    <lineage>
        <taxon>Eukaryota</taxon>
        <taxon>Fungi</taxon>
        <taxon>Fungi incertae sedis</taxon>
        <taxon>Chytridiomycota</taxon>
        <taxon>Chytridiomycota incertae sedis</taxon>
        <taxon>Chytridiomycetes</taxon>
        <taxon>Chytridiales</taxon>
        <taxon>Chytriomycetaceae</taxon>
        <taxon>Rhizoclosmatium</taxon>
    </lineage>
</organism>
<evidence type="ECO:0000256" key="1">
    <source>
        <dbReference type="SAM" id="MobiDB-lite"/>
    </source>
</evidence>
<feature type="region of interest" description="Disordered" evidence="1">
    <location>
        <begin position="35"/>
        <end position="69"/>
    </location>
</feature>
<feature type="compositionally biased region" description="Low complexity" evidence="1">
    <location>
        <begin position="54"/>
        <end position="69"/>
    </location>
</feature>
<name>A0A1Y2C464_9FUNG</name>
<feature type="compositionally biased region" description="Basic and acidic residues" evidence="1">
    <location>
        <begin position="39"/>
        <end position="53"/>
    </location>
</feature>
<dbReference type="EMBL" id="MCGO01000033">
    <property type="protein sequence ID" value="ORY41105.1"/>
    <property type="molecule type" value="Genomic_DNA"/>
</dbReference>
<dbReference type="Proteomes" id="UP000193642">
    <property type="component" value="Unassembled WGS sequence"/>
</dbReference>
<proteinExistence type="predicted"/>
<dbReference type="AlphaFoldDB" id="A0A1Y2C464"/>
<keyword evidence="3" id="KW-1185">Reference proteome</keyword>
<evidence type="ECO:0000313" key="3">
    <source>
        <dbReference type="Proteomes" id="UP000193642"/>
    </source>
</evidence>
<evidence type="ECO:0000313" key="2">
    <source>
        <dbReference type="EMBL" id="ORY41105.1"/>
    </source>
</evidence>
<comment type="caution">
    <text evidence="2">The sequence shown here is derived from an EMBL/GenBank/DDBJ whole genome shotgun (WGS) entry which is preliminary data.</text>
</comment>
<gene>
    <name evidence="2" type="ORF">BCR33DRAFT_719185</name>
</gene>
<protein>
    <submittedName>
        <fullName evidence="2">Uncharacterized protein</fullName>
    </submittedName>
</protein>